<dbReference type="AlphaFoldDB" id="A0A4Y2GMU0"/>
<accession>A0A4Y2GMU0</accession>
<keyword evidence="2" id="KW-1185">Reference proteome</keyword>
<sequence>MLGRCYSLDGTGLNRSLQWCICLLETNVLPLRHLLNSLDGATTGPKQFFRPIGKAIKICEVAPFSSISVDNTSDNKDRMVLSNDQQYLYDICLAISRGDCYSDMTLRKPGPVSHSRWLTIAAEGRNFITVLDYYWSEKEAFLTMISIGMLTAALIDDVDVVLLQPAKPSVQVFRRILESSIPAQEW</sequence>
<gene>
    <name evidence="1" type="ORF">AVEN_191451_1</name>
</gene>
<comment type="caution">
    <text evidence="1">The sequence shown here is derived from an EMBL/GenBank/DDBJ whole genome shotgun (WGS) entry which is preliminary data.</text>
</comment>
<organism evidence="1 2">
    <name type="scientific">Araneus ventricosus</name>
    <name type="common">Orbweaver spider</name>
    <name type="synonym">Epeira ventricosa</name>
    <dbReference type="NCBI Taxonomy" id="182803"/>
    <lineage>
        <taxon>Eukaryota</taxon>
        <taxon>Metazoa</taxon>
        <taxon>Ecdysozoa</taxon>
        <taxon>Arthropoda</taxon>
        <taxon>Chelicerata</taxon>
        <taxon>Arachnida</taxon>
        <taxon>Araneae</taxon>
        <taxon>Araneomorphae</taxon>
        <taxon>Entelegynae</taxon>
        <taxon>Araneoidea</taxon>
        <taxon>Araneidae</taxon>
        <taxon>Araneus</taxon>
    </lineage>
</organism>
<dbReference type="EMBL" id="BGPR01099639">
    <property type="protein sequence ID" value="GBM53384.1"/>
    <property type="molecule type" value="Genomic_DNA"/>
</dbReference>
<evidence type="ECO:0000313" key="2">
    <source>
        <dbReference type="Proteomes" id="UP000499080"/>
    </source>
</evidence>
<proteinExistence type="predicted"/>
<dbReference type="Proteomes" id="UP000499080">
    <property type="component" value="Unassembled WGS sequence"/>
</dbReference>
<evidence type="ECO:0000313" key="1">
    <source>
        <dbReference type="EMBL" id="GBM53384.1"/>
    </source>
</evidence>
<dbReference type="PANTHER" id="PTHR46409">
    <property type="entry name" value="HTH PSQ-TYPE DOMAIN-CONTAINING PROTEIN"/>
    <property type="match status" value="1"/>
</dbReference>
<name>A0A4Y2GMU0_ARAVE</name>
<reference evidence="1 2" key="1">
    <citation type="journal article" date="2019" name="Sci. Rep.">
        <title>Orb-weaving spider Araneus ventricosus genome elucidates the spidroin gene catalogue.</title>
        <authorList>
            <person name="Kono N."/>
            <person name="Nakamura H."/>
            <person name="Ohtoshi R."/>
            <person name="Moran D.A.P."/>
            <person name="Shinohara A."/>
            <person name="Yoshida Y."/>
            <person name="Fujiwara M."/>
            <person name="Mori M."/>
            <person name="Tomita M."/>
            <person name="Arakawa K."/>
        </authorList>
    </citation>
    <scope>NUCLEOTIDE SEQUENCE [LARGE SCALE GENOMIC DNA]</scope>
</reference>
<dbReference type="PANTHER" id="PTHR46409:SF1">
    <property type="entry name" value="HTH PSQ-TYPE DOMAIN-CONTAINING PROTEIN"/>
    <property type="match status" value="1"/>
</dbReference>
<protein>
    <submittedName>
        <fullName evidence="1">Uncharacterized protein</fullName>
    </submittedName>
</protein>